<dbReference type="Pfam" id="PF03631">
    <property type="entry name" value="Virul_fac_BrkB"/>
    <property type="match status" value="1"/>
</dbReference>
<name>A0A420XF34_9PAST</name>
<gene>
    <name evidence="8" type="ORF">DES31_1709</name>
</gene>
<comment type="similarity">
    <text evidence="7">Belongs to the UPF0761 family.</text>
</comment>
<evidence type="ECO:0000256" key="1">
    <source>
        <dbReference type="ARBA" id="ARBA00004651"/>
    </source>
</evidence>
<keyword evidence="5 7" id="KW-1133">Transmembrane helix</keyword>
<evidence type="ECO:0000256" key="3">
    <source>
        <dbReference type="ARBA" id="ARBA00022519"/>
    </source>
</evidence>
<feature type="transmembrane region" description="Helical" evidence="7">
    <location>
        <begin position="174"/>
        <end position="191"/>
    </location>
</feature>
<dbReference type="AlphaFoldDB" id="A0A420XF34"/>
<reference evidence="8 9" key="1">
    <citation type="submission" date="2018-10" db="EMBL/GenBank/DDBJ databases">
        <title>Genomic Encyclopedia of Type Strains, Phase IV (KMG-IV): sequencing the most valuable type-strain genomes for metagenomic binning, comparative biology and taxonomic classification.</title>
        <authorList>
            <person name="Goeker M."/>
        </authorList>
    </citation>
    <scope>NUCLEOTIDE SEQUENCE [LARGE SCALE GENOMIC DNA]</scope>
    <source>
        <strain evidence="8 9">DSM 23800</strain>
    </source>
</reference>
<protein>
    <recommendedName>
        <fullName evidence="7">UPF0761 membrane protein DES31_1709</fullName>
    </recommendedName>
</protein>
<dbReference type="GO" id="GO:0005886">
    <property type="term" value="C:plasma membrane"/>
    <property type="evidence" value="ECO:0007669"/>
    <property type="project" value="UniProtKB-SubCell"/>
</dbReference>
<keyword evidence="9" id="KW-1185">Reference proteome</keyword>
<feature type="transmembrane region" description="Helical" evidence="7">
    <location>
        <begin position="21"/>
        <end position="47"/>
    </location>
</feature>
<evidence type="ECO:0000313" key="8">
    <source>
        <dbReference type="EMBL" id="RKR71130.1"/>
    </source>
</evidence>
<dbReference type="RefSeq" id="WP_121123984.1">
    <property type="nucleotide sequence ID" value="NZ_CP016604.1"/>
</dbReference>
<comment type="subcellular location">
    <subcellularLocation>
        <location evidence="1 7">Cell membrane</location>
        <topology evidence="1 7">Multi-pass membrane protein</topology>
    </subcellularLocation>
</comment>
<sequence>MWEKTIFFIRLFFYRFKQNKISVYSGHLTYSTMLAMVPLIMVAFSIFTLLPIFDEATIQLKQFAYDNFAPNASHLVEEYLDLFVENSKKMGIISILGLVFIALLLISSIDDALNEIWHNTEKRSVVLSFIIYLCVLIFGPMLAGASIAVSSYILSMEMFGKEGIFSFSTYLLKFMPFFLIWLMFTLAYVIVPNTKVSIKHASIGALIAALFFTLGKQAFVWYITTFPSYQAIYGVLATIPIMIVWIHLSWQVVLLGGQVASVLKDIDMIDQGIFKNPLQQDAI</sequence>
<evidence type="ECO:0000313" key="9">
    <source>
        <dbReference type="Proteomes" id="UP000280099"/>
    </source>
</evidence>
<comment type="caution">
    <text evidence="8">The sequence shown here is derived from an EMBL/GenBank/DDBJ whole genome shotgun (WGS) entry which is preliminary data.</text>
</comment>
<dbReference type="Proteomes" id="UP000280099">
    <property type="component" value="Unassembled WGS sequence"/>
</dbReference>
<keyword evidence="2 7" id="KW-1003">Cell membrane</keyword>
<dbReference type="OrthoDB" id="9808671at2"/>
<keyword evidence="6 7" id="KW-0472">Membrane</keyword>
<evidence type="ECO:0000256" key="4">
    <source>
        <dbReference type="ARBA" id="ARBA00022692"/>
    </source>
</evidence>
<organism evidence="8 9">
    <name type="scientific">Otariodibacter oris</name>
    <dbReference type="NCBI Taxonomy" id="1032623"/>
    <lineage>
        <taxon>Bacteria</taxon>
        <taxon>Pseudomonadati</taxon>
        <taxon>Pseudomonadota</taxon>
        <taxon>Gammaproteobacteria</taxon>
        <taxon>Pasteurellales</taxon>
        <taxon>Pasteurellaceae</taxon>
        <taxon>Otariodibacter</taxon>
    </lineage>
</organism>
<dbReference type="PANTHER" id="PTHR30213">
    <property type="entry name" value="INNER MEMBRANE PROTEIN YHJD"/>
    <property type="match status" value="1"/>
</dbReference>
<keyword evidence="4 7" id="KW-0812">Transmembrane</keyword>
<dbReference type="InterPro" id="IPR023679">
    <property type="entry name" value="UPF0761_bac"/>
</dbReference>
<dbReference type="InterPro" id="IPR017039">
    <property type="entry name" value="Virul_fac_BrkB"/>
</dbReference>
<dbReference type="PIRSF" id="PIRSF035875">
    <property type="entry name" value="RNase_BN"/>
    <property type="match status" value="1"/>
</dbReference>
<dbReference type="NCBIfam" id="TIGR00765">
    <property type="entry name" value="yihY_not_rbn"/>
    <property type="match status" value="1"/>
</dbReference>
<proteinExistence type="inferred from homology"/>
<evidence type="ECO:0000256" key="7">
    <source>
        <dbReference type="HAMAP-Rule" id="MF_00672"/>
    </source>
</evidence>
<dbReference type="NCBIfam" id="NF002457">
    <property type="entry name" value="PRK01637.1"/>
    <property type="match status" value="1"/>
</dbReference>
<dbReference type="PANTHER" id="PTHR30213:SF0">
    <property type="entry name" value="UPF0761 MEMBRANE PROTEIN YIHY"/>
    <property type="match status" value="1"/>
</dbReference>
<evidence type="ECO:0000256" key="6">
    <source>
        <dbReference type="ARBA" id="ARBA00023136"/>
    </source>
</evidence>
<feature type="transmembrane region" description="Helical" evidence="7">
    <location>
        <begin position="125"/>
        <end position="154"/>
    </location>
</feature>
<feature type="transmembrane region" description="Helical" evidence="7">
    <location>
        <begin position="229"/>
        <end position="248"/>
    </location>
</feature>
<keyword evidence="3" id="KW-0997">Cell inner membrane</keyword>
<evidence type="ECO:0000256" key="5">
    <source>
        <dbReference type="ARBA" id="ARBA00022989"/>
    </source>
</evidence>
<feature type="transmembrane region" description="Helical" evidence="7">
    <location>
        <begin position="90"/>
        <end position="113"/>
    </location>
</feature>
<dbReference type="EMBL" id="RBJC01000009">
    <property type="protein sequence ID" value="RKR71130.1"/>
    <property type="molecule type" value="Genomic_DNA"/>
</dbReference>
<evidence type="ECO:0000256" key="2">
    <source>
        <dbReference type="ARBA" id="ARBA00022475"/>
    </source>
</evidence>
<accession>A0A420XF34</accession>
<feature type="transmembrane region" description="Helical" evidence="7">
    <location>
        <begin position="203"/>
        <end position="223"/>
    </location>
</feature>
<dbReference type="HAMAP" id="MF_00672">
    <property type="entry name" value="UPF0761"/>
    <property type="match status" value="1"/>
</dbReference>